<protein>
    <recommendedName>
        <fullName evidence="4">NUC153 domain-containing protein</fullName>
    </recommendedName>
</protein>
<keyword evidence="6" id="KW-1185">Reference proteome</keyword>
<dbReference type="InterPro" id="IPR012580">
    <property type="entry name" value="NUC153"/>
</dbReference>
<evidence type="ECO:0000256" key="2">
    <source>
        <dbReference type="ARBA" id="ARBA00023242"/>
    </source>
</evidence>
<gene>
    <name evidence="5" type="ORF">KIPB_004492</name>
</gene>
<sequence length="56" mass="6379">RKRDLEINANAPQPEAEEEGDVPMVEDDRFAALFGNADFQVDTKDAEYKNIHTSRN</sequence>
<keyword evidence="2" id="KW-0539">Nucleus</keyword>
<evidence type="ECO:0000256" key="3">
    <source>
        <dbReference type="SAM" id="MobiDB-lite"/>
    </source>
</evidence>
<proteinExistence type="predicted"/>
<feature type="non-terminal residue" evidence="5">
    <location>
        <position position="56"/>
    </location>
</feature>
<dbReference type="EMBL" id="BDIP01000963">
    <property type="protein sequence ID" value="GCA62588.1"/>
    <property type="molecule type" value="Genomic_DNA"/>
</dbReference>
<comment type="caution">
    <text evidence="5">The sequence shown here is derived from an EMBL/GenBank/DDBJ whole genome shotgun (WGS) entry which is preliminary data.</text>
</comment>
<evidence type="ECO:0000259" key="4">
    <source>
        <dbReference type="Pfam" id="PF08159"/>
    </source>
</evidence>
<reference evidence="5 6" key="1">
    <citation type="journal article" date="2018" name="PLoS ONE">
        <title>The draft genome of Kipferlia bialata reveals reductive genome evolution in fornicate parasites.</title>
        <authorList>
            <person name="Tanifuji G."/>
            <person name="Takabayashi S."/>
            <person name="Kume K."/>
            <person name="Takagi M."/>
            <person name="Nakayama T."/>
            <person name="Kamikawa R."/>
            <person name="Inagaki Y."/>
            <person name="Hashimoto T."/>
        </authorList>
    </citation>
    <scope>NUCLEOTIDE SEQUENCE [LARGE SCALE GENOMIC DNA]</scope>
    <source>
        <strain evidence="5">NY0173</strain>
    </source>
</reference>
<dbReference type="AlphaFoldDB" id="A0A391NTK2"/>
<feature type="region of interest" description="Disordered" evidence="3">
    <location>
        <begin position="1"/>
        <end position="22"/>
    </location>
</feature>
<feature type="domain" description="NUC153" evidence="4">
    <location>
        <begin position="27"/>
        <end position="54"/>
    </location>
</feature>
<evidence type="ECO:0000256" key="1">
    <source>
        <dbReference type="ARBA" id="ARBA00004604"/>
    </source>
</evidence>
<evidence type="ECO:0000313" key="6">
    <source>
        <dbReference type="Proteomes" id="UP000265618"/>
    </source>
</evidence>
<organism evidence="5 6">
    <name type="scientific">Kipferlia bialata</name>
    <dbReference type="NCBI Taxonomy" id="797122"/>
    <lineage>
        <taxon>Eukaryota</taxon>
        <taxon>Metamonada</taxon>
        <taxon>Carpediemonas-like organisms</taxon>
        <taxon>Kipferlia</taxon>
    </lineage>
</organism>
<name>A0A391NTK2_9EUKA</name>
<dbReference type="GO" id="GO:0005730">
    <property type="term" value="C:nucleolus"/>
    <property type="evidence" value="ECO:0007669"/>
    <property type="project" value="UniProtKB-SubCell"/>
</dbReference>
<comment type="subcellular location">
    <subcellularLocation>
        <location evidence="1">Nucleus</location>
        <location evidence="1">Nucleolus</location>
    </subcellularLocation>
</comment>
<dbReference type="Proteomes" id="UP000265618">
    <property type="component" value="Unassembled WGS sequence"/>
</dbReference>
<dbReference type="Pfam" id="PF08159">
    <property type="entry name" value="NUC153"/>
    <property type="match status" value="1"/>
</dbReference>
<accession>A0A391NTK2</accession>
<evidence type="ECO:0000313" key="5">
    <source>
        <dbReference type="EMBL" id="GCA62588.1"/>
    </source>
</evidence>